<feature type="region of interest" description="Disordered" evidence="1">
    <location>
        <begin position="802"/>
        <end position="828"/>
    </location>
</feature>
<dbReference type="AlphaFoldDB" id="A0A9P6RI97"/>
<evidence type="ECO:0000313" key="3">
    <source>
        <dbReference type="Proteomes" id="UP000738325"/>
    </source>
</evidence>
<dbReference type="Proteomes" id="UP000738325">
    <property type="component" value="Unassembled WGS sequence"/>
</dbReference>
<feature type="compositionally biased region" description="Polar residues" evidence="1">
    <location>
        <begin position="235"/>
        <end position="244"/>
    </location>
</feature>
<feature type="compositionally biased region" description="Low complexity" evidence="1">
    <location>
        <begin position="401"/>
        <end position="412"/>
    </location>
</feature>
<accession>A0A9P6RI97</accession>
<evidence type="ECO:0000256" key="1">
    <source>
        <dbReference type="SAM" id="MobiDB-lite"/>
    </source>
</evidence>
<feature type="compositionally biased region" description="Low complexity" evidence="1">
    <location>
        <begin position="599"/>
        <end position="620"/>
    </location>
</feature>
<gene>
    <name evidence="2" type="ORF">BGZ99_004220</name>
</gene>
<feature type="region of interest" description="Disordered" evidence="1">
    <location>
        <begin position="1"/>
        <end position="252"/>
    </location>
</feature>
<feature type="compositionally biased region" description="Low complexity" evidence="1">
    <location>
        <begin position="62"/>
        <end position="76"/>
    </location>
</feature>
<keyword evidence="3" id="KW-1185">Reference proteome</keyword>
<feature type="compositionally biased region" description="Basic residues" evidence="1">
    <location>
        <begin position="748"/>
        <end position="759"/>
    </location>
</feature>
<feature type="compositionally biased region" description="Polar residues" evidence="1">
    <location>
        <begin position="707"/>
        <end position="720"/>
    </location>
</feature>
<feature type="compositionally biased region" description="Acidic residues" evidence="1">
    <location>
        <begin position="647"/>
        <end position="659"/>
    </location>
</feature>
<feature type="compositionally biased region" description="Acidic residues" evidence="1">
    <location>
        <begin position="128"/>
        <end position="142"/>
    </location>
</feature>
<feature type="compositionally biased region" description="Acidic residues" evidence="1">
    <location>
        <begin position="668"/>
        <end position="677"/>
    </location>
</feature>
<feature type="compositionally biased region" description="Polar residues" evidence="1">
    <location>
        <begin position="187"/>
        <end position="228"/>
    </location>
</feature>
<feature type="compositionally biased region" description="Polar residues" evidence="1">
    <location>
        <begin position="22"/>
        <end position="33"/>
    </location>
</feature>
<proteinExistence type="predicted"/>
<dbReference type="EMBL" id="JAAAIP010000261">
    <property type="protein sequence ID" value="KAG0320973.1"/>
    <property type="molecule type" value="Genomic_DNA"/>
</dbReference>
<feature type="compositionally biased region" description="Acidic residues" evidence="1">
    <location>
        <begin position="807"/>
        <end position="816"/>
    </location>
</feature>
<organism evidence="2 3">
    <name type="scientific">Dissophora globulifera</name>
    <dbReference type="NCBI Taxonomy" id="979702"/>
    <lineage>
        <taxon>Eukaryota</taxon>
        <taxon>Fungi</taxon>
        <taxon>Fungi incertae sedis</taxon>
        <taxon>Mucoromycota</taxon>
        <taxon>Mortierellomycotina</taxon>
        <taxon>Mortierellomycetes</taxon>
        <taxon>Mortierellales</taxon>
        <taxon>Mortierellaceae</taxon>
        <taxon>Dissophora</taxon>
    </lineage>
</organism>
<protein>
    <submittedName>
        <fullName evidence="2">Uncharacterized protein</fullName>
    </submittedName>
</protein>
<feature type="compositionally biased region" description="Polar residues" evidence="1">
    <location>
        <begin position="533"/>
        <end position="553"/>
    </location>
</feature>
<evidence type="ECO:0000313" key="2">
    <source>
        <dbReference type="EMBL" id="KAG0320973.1"/>
    </source>
</evidence>
<feature type="compositionally biased region" description="Polar residues" evidence="1">
    <location>
        <begin position="113"/>
        <end position="124"/>
    </location>
</feature>
<feature type="compositionally biased region" description="Polar residues" evidence="1">
    <location>
        <begin position="150"/>
        <end position="168"/>
    </location>
</feature>
<name>A0A9P6RI97_9FUNG</name>
<feature type="compositionally biased region" description="Polar residues" evidence="1">
    <location>
        <begin position="389"/>
        <end position="400"/>
    </location>
</feature>
<comment type="caution">
    <text evidence="2">The sequence shown here is derived from an EMBL/GenBank/DDBJ whole genome shotgun (WGS) entry which is preliminary data.</text>
</comment>
<feature type="compositionally biased region" description="Basic and acidic residues" evidence="1">
    <location>
        <begin position="621"/>
        <end position="638"/>
    </location>
</feature>
<feature type="compositionally biased region" description="Basic and acidic residues" evidence="1">
    <location>
        <begin position="463"/>
        <end position="472"/>
    </location>
</feature>
<feature type="compositionally biased region" description="Polar residues" evidence="1">
    <location>
        <begin position="413"/>
        <end position="436"/>
    </location>
</feature>
<sequence length="868" mass="94443">MGQGSGFIKATGSRLEVEGPSRSGNQVRFTTADLSDKLKPSSTRAPNAAPVRGKAARRPAPSQRSHSSQTSSTRSSPAPEQPQPTLNHPSLREFETKESSTGAGLHVVHSPSIFATQEWQSTHSLQDDLGELDNDHDEDEEGDPRPVISTDATNFFISQPQDLGQGQFSSQPSPSRSPPPPAQASSTNDLSISRIPASQQRIESSSDPTTTLSQIQPGQRLPSVSFTSELEEDSQAMNLDYSSDMNEDSPAYDESFIENNSEEVPSSQYPVHQGLGINILAGASDEHLEVIRGGDSYDQGNDSSVNHADDDMSSFMEDEDISPIVDEASSNGVAKLDFQETSRPSPVDGIAFTRTFSPSGVQSRSITLQHMGSYSRSVSNHSGGGTPTHAFSFTHNSNRNSSARQFASSGSSTPQDRPIQQFSSEKTISQSQSRVPSTLEVVAPEKLSSEATKAVSQPEEAEAPARSDRSATREILQSVEIPIASKRLRKKNANETDQNPGLNQVKMAAGTSHRPTSRETRLSADVQADPFFSASTSSSVPLTIQNPAGSQHSNSRKGYEWRDKVDDPDYVELDTASTHSDEGPKKPAFSRQLHNERASYSPSRSTRPRGSGSPSHAHSPSRSDIRHSSLQPREDEAHPSITLNLSESDDSNDDEDGIYEDNNQGSNEDSDIQEASDSEASYRRSTSITARTPTPVRRLPRALRSGGSANKTSPPSSSKTRVLRRTTSQATSDPDDDDSESGSTARSRILRGKNKRRKMTVITSDSSENSDNSDREMVENVENSSLTQNMDVLMLNASSSLEHVLESEPELEDETEAGGRSAGSDDDRREIRHLRSIWTRHSLRWPFWTAKKKTNTDESEPYSAGALD</sequence>
<feature type="compositionally biased region" description="Polar residues" evidence="1">
    <location>
        <begin position="372"/>
        <end position="381"/>
    </location>
</feature>
<reference evidence="2" key="1">
    <citation type="journal article" date="2020" name="Fungal Divers.">
        <title>Resolving the Mortierellaceae phylogeny through synthesis of multi-gene phylogenetics and phylogenomics.</title>
        <authorList>
            <person name="Vandepol N."/>
            <person name="Liber J."/>
            <person name="Desiro A."/>
            <person name="Na H."/>
            <person name="Kennedy M."/>
            <person name="Barry K."/>
            <person name="Grigoriev I.V."/>
            <person name="Miller A.N."/>
            <person name="O'Donnell K."/>
            <person name="Stajich J.E."/>
            <person name="Bonito G."/>
        </authorList>
    </citation>
    <scope>NUCLEOTIDE SEQUENCE</scope>
    <source>
        <strain evidence="2">REB-010B</strain>
    </source>
</reference>
<feature type="compositionally biased region" description="Basic and acidic residues" evidence="1">
    <location>
        <begin position="557"/>
        <end position="567"/>
    </location>
</feature>
<feature type="region of interest" description="Disordered" evidence="1">
    <location>
        <begin position="372"/>
        <end position="787"/>
    </location>
</feature>
<feature type="compositionally biased region" description="Polar residues" evidence="1">
    <location>
        <begin position="678"/>
        <end position="692"/>
    </location>
</feature>